<accession>A0A2T0T3S5</accession>
<evidence type="ECO:0000313" key="4">
    <source>
        <dbReference type="Proteomes" id="UP000239494"/>
    </source>
</evidence>
<name>A0A2T0T3S5_9PSEU</name>
<dbReference type="EMBL" id="PVTF01000006">
    <property type="protein sequence ID" value="PRY40291.1"/>
    <property type="molecule type" value="Genomic_DNA"/>
</dbReference>
<feature type="chain" id="PRO_5038938226" evidence="2">
    <location>
        <begin position="28"/>
        <end position="158"/>
    </location>
</feature>
<reference evidence="3 4" key="1">
    <citation type="submission" date="2018-03" db="EMBL/GenBank/DDBJ databases">
        <title>Genomic Encyclopedia of Archaeal and Bacterial Type Strains, Phase II (KMG-II): from individual species to whole genera.</title>
        <authorList>
            <person name="Goeker M."/>
        </authorList>
    </citation>
    <scope>NUCLEOTIDE SEQUENCE [LARGE SCALE GENOMIC DNA]</scope>
    <source>
        <strain evidence="3 4">DSM 44720</strain>
    </source>
</reference>
<proteinExistence type="predicted"/>
<dbReference type="AlphaFoldDB" id="A0A2T0T3S5"/>
<gene>
    <name evidence="3" type="ORF">CLV43_10625</name>
</gene>
<sequence>MFRTRPRGSLRAAALLAVGVSPLLAGAASAAAAPSLDGVNGNVGDAPELKSTVSDQTGKIASGKTVKLPAPAALPQAPQVPNTPQVPQAPDPSHALPVSEPAAPALPAAAEERALPAAPAVPSADHLPVNQLPVNQLDELPSLPVVGPLPSTGLPALG</sequence>
<organism evidence="3 4">
    <name type="scientific">Umezawaea tangerina</name>
    <dbReference type="NCBI Taxonomy" id="84725"/>
    <lineage>
        <taxon>Bacteria</taxon>
        <taxon>Bacillati</taxon>
        <taxon>Actinomycetota</taxon>
        <taxon>Actinomycetes</taxon>
        <taxon>Pseudonocardiales</taxon>
        <taxon>Pseudonocardiaceae</taxon>
        <taxon>Umezawaea</taxon>
    </lineage>
</organism>
<evidence type="ECO:0000256" key="2">
    <source>
        <dbReference type="SAM" id="SignalP"/>
    </source>
</evidence>
<keyword evidence="2" id="KW-0732">Signal</keyword>
<comment type="caution">
    <text evidence="3">The sequence shown here is derived from an EMBL/GenBank/DDBJ whole genome shotgun (WGS) entry which is preliminary data.</text>
</comment>
<feature type="compositionally biased region" description="Low complexity" evidence="1">
    <location>
        <begin position="95"/>
        <end position="122"/>
    </location>
</feature>
<feature type="signal peptide" evidence="2">
    <location>
        <begin position="1"/>
        <end position="27"/>
    </location>
</feature>
<keyword evidence="4" id="KW-1185">Reference proteome</keyword>
<protein>
    <submittedName>
        <fullName evidence="3">Uncharacterized protein</fullName>
    </submittedName>
</protein>
<feature type="region of interest" description="Disordered" evidence="1">
    <location>
        <begin position="47"/>
        <end position="127"/>
    </location>
</feature>
<evidence type="ECO:0000256" key="1">
    <source>
        <dbReference type="SAM" id="MobiDB-lite"/>
    </source>
</evidence>
<evidence type="ECO:0000313" key="3">
    <source>
        <dbReference type="EMBL" id="PRY40291.1"/>
    </source>
</evidence>
<dbReference type="RefSeq" id="WP_106188874.1">
    <property type="nucleotide sequence ID" value="NZ_PVTF01000006.1"/>
</dbReference>
<feature type="compositionally biased region" description="Low complexity" evidence="1">
    <location>
        <begin position="68"/>
        <end position="79"/>
    </location>
</feature>
<dbReference type="Proteomes" id="UP000239494">
    <property type="component" value="Unassembled WGS sequence"/>
</dbReference>